<dbReference type="EMBL" id="CP108125">
    <property type="protein sequence ID" value="WTO84962.1"/>
    <property type="molecule type" value="Genomic_DNA"/>
</dbReference>
<feature type="compositionally biased region" description="Basic and acidic residues" evidence="1">
    <location>
        <begin position="487"/>
        <end position="498"/>
    </location>
</feature>
<keyword evidence="2" id="KW-0812">Transmembrane</keyword>
<evidence type="ECO:0000313" key="3">
    <source>
        <dbReference type="EMBL" id="WTO84962.1"/>
    </source>
</evidence>
<proteinExistence type="predicted"/>
<keyword evidence="2" id="KW-1133">Transmembrane helix</keyword>
<evidence type="ECO:0000256" key="2">
    <source>
        <dbReference type="SAM" id="Phobius"/>
    </source>
</evidence>
<keyword evidence="2" id="KW-0472">Membrane</keyword>
<name>A0ABZ1J0Q1_9ACTN</name>
<protein>
    <recommendedName>
        <fullName evidence="5">TPM domain-containing protein</fullName>
    </recommendedName>
</protein>
<feature type="transmembrane region" description="Helical" evidence="2">
    <location>
        <begin position="71"/>
        <end position="90"/>
    </location>
</feature>
<evidence type="ECO:0000313" key="4">
    <source>
        <dbReference type="Proteomes" id="UP001622690"/>
    </source>
</evidence>
<evidence type="ECO:0000256" key="1">
    <source>
        <dbReference type="SAM" id="MobiDB-lite"/>
    </source>
</evidence>
<accession>A0ABZ1J0Q1</accession>
<reference evidence="3 4" key="1">
    <citation type="submission" date="2022-10" db="EMBL/GenBank/DDBJ databases">
        <title>The complete genomes of actinobacterial strains from the NBC collection.</title>
        <authorList>
            <person name="Joergensen T.S."/>
            <person name="Alvarez Arevalo M."/>
            <person name="Sterndorff E.B."/>
            <person name="Faurdal D."/>
            <person name="Vuksanovic O."/>
            <person name="Mourched A.-S."/>
            <person name="Charusanti P."/>
            <person name="Shaw S."/>
            <person name="Blin K."/>
            <person name="Weber T."/>
        </authorList>
    </citation>
    <scope>NUCLEOTIDE SEQUENCE [LARGE SCALE GENOMIC DNA]</scope>
    <source>
        <strain evidence="3 4">NBC_00206</strain>
    </source>
</reference>
<gene>
    <name evidence="3" type="ORF">OHU27_22095</name>
</gene>
<feature type="compositionally biased region" description="Low complexity" evidence="1">
    <location>
        <begin position="98"/>
        <end position="111"/>
    </location>
</feature>
<sequence length="536" mass="55902">MTSSLIRGRPRRARAHISARVLHALLGALVGVAWLVLPGTASGGAASGGPHRPVAGALGQREDRGTHTADLVLPMIAVAAAGVLASYGFWRRRRRTTGRTTPGATPVTTGEPPDEELDERARDALVHADGWVRVSGEELAFAEARFEAETQDGTEAGAPKEFEDVRRAVREAGTELAAAFHIRWQYEHGVPEEGASRRHALAGIVGRCEEAGRLLDVRAAALDTLRGLEEGPGGGLGAALAVAEGRFRGLTARTGGADAALAELAERYAPTASAPVVGNVEQAKDRLVFATTRLNLARQAADAGDVGRAASRLRAAEGAIAQAGVLIDGVERLREDLAAAAELVPAALTGAETEIAGARQALDGRPSAHPDITPGELRARTGHADVVLAGVRQELASGRPYDPLGLLRRIVRAVAPVAAGRAGVLPAAAALCVRAAVAGADDVVATHRAVVGCGARTRLAEARRRAGTQNLEDMVAADELAEEARDLADQDIRLHGHPPEPTPDQTSAFLGGLLPHPPSYGGPRTSDRRREVDEPR</sequence>
<dbReference type="Proteomes" id="UP001622690">
    <property type="component" value="Chromosome"/>
</dbReference>
<feature type="region of interest" description="Disordered" evidence="1">
    <location>
        <begin position="95"/>
        <end position="116"/>
    </location>
</feature>
<evidence type="ECO:0008006" key="5">
    <source>
        <dbReference type="Google" id="ProtNLM"/>
    </source>
</evidence>
<feature type="region of interest" description="Disordered" evidence="1">
    <location>
        <begin position="487"/>
        <end position="536"/>
    </location>
</feature>
<organism evidence="3 4">
    <name type="scientific">Streptomyces nigra</name>
    <dbReference type="NCBI Taxonomy" id="1827580"/>
    <lineage>
        <taxon>Bacteria</taxon>
        <taxon>Bacillati</taxon>
        <taxon>Actinomycetota</taxon>
        <taxon>Actinomycetes</taxon>
        <taxon>Kitasatosporales</taxon>
        <taxon>Streptomycetaceae</taxon>
        <taxon>Streptomyces</taxon>
    </lineage>
</organism>
<keyword evidence="4" id="KW-1185">Reference proteome</keyword>
<feature type="compositionally biased region" description="Basic and acidic residues" evidence="1">
    <location>
        <begin position="525"/>
        <end position="536"/>
    </location>
</feature>
<feature type="transmembrane region" description="Helical" evidence="2">
    <location>
        <begin position="21"/>
        <end position="37"/>
    </location>
</feature>
<dbReference type="RefSeq" id="WP_406258579.1">
    <property type="nucleotide sequence ID" value="NZ_CP108125.1"/>
</dbReference>